<dbReference type="Pfam" id="PF00441">
    <property type="entry name" value="Acyl-CoA_dh_1"/>
    <property type="match status" value="1"/>
</dbReference>
<dbReference type="Gene3D" id="2.40.110.10">
    <property type="entry name" value="Butyryl-CoA Dehydrogenase, subunit A, domain 2"/>
    <property type="match status" value="1"/>
</dbReference>
<dbReference type="InterPro" id="IPR009075">
    <property type="entry name" value="AcylCo_DH/oxidase_C"/>
</dbReference>
<dbReference type="EC" id="3.13.1.4" evidence="9"/>
<evidence type="ECO:0000256" key="12">
    <source>
        <dbReference type="ARBA" id="ARBA00075603"/>
    </source>
</evidence>
<evidence type="ECO:0000259" key="15">
    <source>
        <dbReference type="Pfam" id="PF02771"/>
    </source>
</evidence>
<feature type="domain" description="Acyl-CoA dehydrogenase/oxidase N-terminal" evidence="15">
    <location>
        <begin position="5"/>
        <end position="116"/>
    </location>
</feature>
<evidence type="ECO:0000256" key="5">
    <source>
        <dbReference type="ARBA" id="ARBA00022827"/>
    </source>
</evidence>
<reference evidence="16 17" key="1">
    <citation type="submission" date="2021-11" db="EMBL/GenBank/DDBJ databases">
        <title>Genome sequence.</title>
        <authorList>
            <person name="Sun Q."/>
        </authorList>
    </citation>
    <scope>NUCLEOTIDE SEQUENCE [LARGE SCALE GENOMIC DNA]</scope>
    <source>
        <strain evidence="16 17">KCTC 12005</strain>
    </source>
</reference>
<dbReference type="PANTHER" id="PTHR43884:SF12">
    <property type="entry name" value="ISOVALERYL-COA DEHYDROGENASE, MITOCHONDRIAL-RELATED"/>
    <property type="match status" value="1"/>
</dbReference>
<evidence type="ECO:0000256" key="9">
    <source>
        <dbReference type="ARBA" id="ARBA00066461"/>
    </source>
</evidence>
<name>A0AAW4Y269_9BURK</name>
<accession>A0AAW4Y269</accession>
<dbReference type="PIRSF" id="PIRSF016578">
    <property type="entry name" value="HsaA"/>
    <property type="match status" value="1"/>
</dbReference>
<evidence type="ECO:0000313" key="17">
    <source>
        <dbReference type="Proteomes" id="UP001199260"/>
    </source>
</evidence>
<sequence length="376" mass="39941">MLLNDDQTMIRDAVREFAQAELWPHAAQWDRDHVFPKAAHQGLAQLGAYGICVPDALGGAGLDYISLALVLEEIAAGDGGTSTAISVTNCPVNAILMRYGSDAQKKQWLAPLAKGEMLGAFCLTEPHVGSDASALRTTASKQGDAYVINGVKQFITSGKNGQVAIVIAVTDKGAGKKGMSAFIVPTDNPGYQVARLEDKLGQHSSDTAQINFENCVVPAENLIGAEGEGYKIALGALEGGRIGIAAQSVGMARSAFDVAVQYAKERESFGTPIINHQAVGFRLAECATQIEAARQLIWHAASLRDAGQPCLKEAAMAKLFASEMAERVCSAAIQTLGGYGVVNDFPVERIYRDVRVCQIYEGTSDVQKILITRALA</sequence>
<evidence type="ECO:0000256" key="3">
    <source>
        <dbReference type="ARBA" id="ARBA00022630"/>
    </source>
</evidence>
<dbReference type="GO" id="GO:0050660">
    <property type="term" value="F:flavin adenine dinucleotide binding"/>
    <property type="evidence" value="ECO:0007669"/>
    <property type="project" value="InterPro"/>
</dbReference>
<keyword evidence="5" id="KW-0274">FAD</keyword>
<evidence type="ECO:0000256" key="6">
    <source>
        <dbReference type="ARBA" id="ARBA00023002"/>
    </source>
</evidence>
<dbReference type="FunFam" id="2.40.110.10:FF:000009">
    <property type="entry name" value="Acyl-CoA dehydrogenase"/>
    <property type="match status" value="1"/>
</dbReference>
<evidence type="ECO:0000256" key="8">
    <source>
        <dbReference type="ARBA" id="ARBA00066361"/>
    </source>
</evidence>
<gene>
    <name evidence="16" type="ORF">LPW39_17920</name>
</gene>
<evidence type="ECO:0000256" key="2">
    <source>
        <dbReference type="ARBA" id="ARBA00009347"/>
    </source>
</evidence>
<dbReference type="SUPFAM" id="SSF56645">
    <property type="entry name" value="Acyl-CoA dehydrogenase NM domain-like"/>
    <property type="match status" value="1"/>
</dbReference>
<dbReference type="GO" id="GO:0016787">
    <property type="term" value="F:hydrolase activity"/>
    <property type="evidence" value="ECO:0007669"/>
    <property type="project" value="UniProtKB-KW"/>
</dbReference>
<dbReference type="InterPro" id="IPR036250">
    <property type="entry name" value="AcylCo_DH-like_C"/>
</dbReference>
<dbReference type="InterPro" id="IPR006089">
    <property type="entry name" value="Acyl-CoA_DH_CS"/>
</dbReference>
<comment type="cofactor">
    <cofactor evidence="1">
        <name>FAD</name>
        <dbReference type="ChEBI" id="CHEBI:57692"/>
    </cofactor>
</comment>
<keyword evidence="6" id="KW-0560">Oxidoreductase</keyword>
<keyword evidence="4" id="KW-0378">Hydrolase</keyword>
<dbReference type="InterPro" id="IPR009100">
    <property type="entry name" value="AcylCoA_DH/oxidase_NM_dom_sf"/>
</dbReference>
<dbReference type="AlphaFoldDB" id="A0AAW4Y269"/>
<evidence type="ECO:0000259" key="13">
    <source>
        <dbReference type="Pfam" id="PF00441"/>
    </source>
</evidence>
<dbReference type="InterPro" id="IPR037069">
    <property type="entry name" value="AcylCoA_DH/ox_N_sf"/>
</dbReference>
<organism evidence="16 17">
    <name type="scientific">Comamonas koreensis</name>
    <dbReference type="NCBI Taxonomy" id="160825"/>
    <lineage>
        <taxon>Bacteria</taxon>
        <taxon>Pseudomonadati</taxon>
        <taxon>Pseudomonadota</taxon>
        <taxon>Betaproteobacteria</taxon>
        <taxon>Burkholderiales</taxon>
        <taxon>Comamonadaceae</taxon>
        <taxon>Comamonas</taxon>
    </lineage>
</organism>
<evidence type="ECO:0000259" key="14">
    <source>
        <dbReference type="Pfam" id="PF02770"/>
    </source>
</evidence>
<evidence type="ECO:0000313" key="16">
    <source>
        <dbReference type="EMBL" id="MCD2167001.1"/>
    </source>
</evidence>
<dbReference type="Proteomes" id="UP001199260">
    <property type="component" value="Unassembled WGS sequence"/>
</dbReference>
<keyword evidence="3" id="KW-0285">Flavoprotein</keyword>
<comment type="catalytic activity">
    <reaction evidence="7">
        <text>3-sulfinopropanoyl-CoA + H2O = propanoyl-CoA + sulfite + H(+)</text>
        <dbReference type="Rhea" id="RHEA:41624"/>
        <dbReference type="ChEBI" id="CHEBI:15377"/>
        <dbReference type="ChEBI" id="CHEBI:15378"/>
        <dbReference type="ChEBI" id="CHEBI:17359"/>
        <dbReference type="ChEBI" id="CHEBI:57392"/>
        <dbReference type="ChEBI" id="CHEBI:78349"/>
        <dbReference type="EC" id="3.13.1.4"/>
    </reaction>
    <physiologicalReaction direction="left-to-right" evidence="7">
        <dbReference type="Rhea" id="RHEA:41625"/>
    </physiologicalReaction>
</comment>
<evidence type="ECO:0000256" key="10">
    <source>
        <dbReference type="ARBA" id="ARBA00067292"/>
    </source>
</evidence>
<evidence type="ECO:0000256" key="4">
    <source>
        <dbReference type="ARBA" id="ARBA00022801"/>
    </source>
</evidence>
<dbReference type="InterPro" id="IPR046373">
    <property type="entry name" value="Acyl-CoA_Oxase/DH_mid-dom_sf"/>
</dbReference>
<comment type="similarity">
    <text evidence="2">Belongs to the acyl-CoA dehydrogenase family.</text>
</comment>
<dbReference type="Pfam" id="PF02770">
    <property type="entry name" value="Acyl-CoA_dh_M"/>
    <property type="match status" value="1"/>
</dbReference>
<dbReference type="PANTHER" id="PTHR43884">
    <property type="entry name" value="ACYL-COA DEHYDROGENASE"/>
    <property type="match status" value="1"/>
</dbReference>
<dbReference type="Gene3D" id="1.10.540.10">
    <property type="entry name" value="Acyl-CoA dehydrogenase/oxidase, N-terminal domain"/>
    <property type="match status" value="1"/>
</dbReference>
<dbReference type="EC" id="1.3.8.11" evidence="8"/>
<dbReference type="InterPro" id="IPR006091">
    <property type="entry name" value="Acyl-CoA_Oxase/DH_mid-dom"/>
</dbReference>
<evidence type="ECO:0000256" key="11">
    <source>
        <dbReference type="ARBA" id="ARBA00068311"/>
    </source>
</evidence>
<dbReference type="Pfam" id="PF02771">
    <property type="entry name" value="Acyl-CoA_dh_N"/>
    <property type="match status" value="1"/>
</dbReference>
<dbReference type="SUPFAM" id="SSF47203">
    <property type="entry name" value="Acyl-CoA dehydrogenase C-terminal domain-like"/>
    <property type="match status" value="1"/>
</dbReference>
<comment type="caution">
    <text evidence="16">The sequence shown here is derived from an EMBL/GenBank/DDBJ whole genome shotgun (WGS) entry which is preliminary data.</text>
</comment>
<proteinExistence type="inferred from homology"/>
<keyword evidence="17" id="KW-1185">Reference proteome</keyword>
<dbReference type="RefSeq" id="WP_230778384.1">
    <property type="nucleotide sequence ID" value="NZ_JAJNCT010000025.1"/>
</dbReference>
<feature type="domain" description="Acyl-CoA dehydrogenase/oxidase C-terminal" evidence="13">
    <location>
        <begin position="227"/>
        <end position="375"/>
    </location>
</feature>
<feature type="domain" description="Acyl-CoA oxidase/dehydrogenase middle" evidence="14">
    <location>
        <begin position="120"/>
        <end position="215"/>
    </location>
</feature>
<dbReference type="InterPro" id="IPR013786">
    <property type="entry name" value="AcylCoA_DH/ox_N"/>
</dbReference>
<dbReference type="FunFam" id="1.10.540.10:FF:000002">
    <property type="entry name" value="Acyl-CoA dehydrogenase FadE19"/>
    <property type="match status" value="1"/>
</dbReference>
<evidence type="ECO:0000256" key="1">
    <source>
        <dbReference type="ARBA" id="ARBA00001974"/>
    </source>
</evidence>
<dbReference type="PROSITE" id="PS00073">
    <property type="entry name" value="ACYL_COA_DH_2"/>
    <property type="match status" value="1"/>
</dbReference>
<dbReference type="FunFam" id="1.20.140.10:FF:000004">
    <property type="entry name" value="Acyl-CoA dehydrogenase FadE25"/>
    <property type="match status" value="1"/>
</dbReference>
<protein>
    <recommendedName>
        <fullName evidence="11">3-sulfinopropanoyl-CoA desulfinase</fullName>
        <ecNumber evidence="8">1.3.8.11</ecNumber>
        <ecNumber evidence="9">3.13.1.4</ecNumber>
    </recommendedName>
    <alternativeName>
        <fullName evidence="12">3-sulfinopropionyl coenzyme A desulfinase</fullName>
    </alternativeName>
    <alternativeName>
        <fullName evidence="10">Cyclohexane-1-carbonyl-CoA dehydrogenase</fullName>
    </alternativeName>
</protein>
<evidence type="ECO:0000256" key="7">
    <source>
        <dbReference type="ARBA" id="ARBA00052938"/>
    </source>
</evidence>
<dbReference type="Gene3D" id="1.20.140.10">
    <property type="entry name" value="Butyryl-CoA Dehydrogenase, subunit A, domain 3"/>
    <property type="match status" value="1"/>
</dbReference>
<dbReference type="EMBL" id="JAJNCT010000025">
    <property type="protein sequence ID" value="MCD2167001.1"/>
    <property type="molecule type" value="Genomic_DNA"/>
</dbReference>
<dbReference type="GO" id="GO:0003995">
    <property type="term" value="F:acyl-CoA dehydrogenase activity"/>
    <property type="evidence" value="ECO:0007669"/>
    <property type="project" value="InterPro"/>
</dbReference>